<sequence>MPQDRSPRSSSRAPGLQALLPVVTTLLVTLGSLPAASPAAGQGAADEPALETPASENAKPRIDAQASFRFIGAVPQGGLRDNISLGGGLQGFIGGWLGQGPLMLGLDVAFLGYGSTTDEVPFSSTVGPRVPVEVSTSNNVLETHLSARLQRRRGRFRPYAEGLVGFKYLFTQTRIGDDGFGDDFGDDFGDEVASSTNYDDFALSAGAGAGVDVRVFQREKPAKTVQAVSLRLGVQYLLGTEAEYLAEGELTDENGNGRLDEDELDVRRSRTTFLQPQVGVTLRLGGTD</sequence>
<evidence type="ECO:0000313" key="3">
    <source>
        <dbReference type="Proteomes" id="UP001155034"/>
    </source>
</evidence>
<dbReference type="PROSITE" id="PS00018">
    <property type="entry name" value="EF_HAND_1"/>
    <property type="match status" value="1"/>
</dbReference>
<accession>A0A9X2U4V9</accession>
<comment type="caution">
    <text evidence="2">The sequence shown here is derived from an EMBL/GenBank/DDBJ whole genome shotgun (WGS) entry which is preliminary data.</text>
</comment>
<gene>
    <name evidence="2" type="ORF">GGP82_003507</name>
</gene>
<evidence type="ECO:0000313" key="2">
    <source>
        <dbReference type="EMBL" id="MCS3866924.1"/>
    </source>
</evidence>
<reference evidence="2" key="1">
    <citation type="submission" date="2022-08" db="EMBL/GenBank/DDBJ databases">
        <title>Genomic Encyclopedia of Type Strains, Phase V (KMG-V): Genome sequencing to study the core and pangenomes of soil and plant-associated prokaryotes.</title>
        <authorList>
            <person name="Whitman W."/>
        </authorList>
    </citation>
    <scope>NUCLEOTIDE SEQUENCE</scope>
    <source>
        <strain evidence="2">SP2016B</strain>
    </source>
</reference>
<evidence type="ECO:0000256" key="1">
    <source>
        <dbReference type="SAM" id="MobiDB-lite"/>
    </source>
</evidence>
<name>A0A9X2U4V9_9BACT</name>
<dbReference type="AlphaFoldDB" id="A0A9X2U4V9"/>
<organism evidence="2 3">
    <name type="scientific">Salinibacter ruber</name>
    <dbReference type="NCBI Taxonomy" id="146919"/>
    <lineage>
        <taxon>Bacteria</taxon>
        <taxon>Pseudomonadati</taxon>
        <taxon>Rhodothermota</taxon>
        <taxon>Rhodothermia</taxon>
        <taxon>Rhodothermales</taxon>
        <taxon>Salinibacteraceae</taxon>
        <taxon>Salinibacter</taxon>
    </lineage>
</organism>
<dbReference type="Proteomes" id="UP001155034">
    <property type="component" value="Unassembled WGS sequence"/>
</dbReference>
<proteinExistence type="predicted"/>
<protein>
    <recommendedName>
        <fullName evidence="4">Outer membrane protein beta-barrel domain-containing protein</fullName>
    </recommendedName>
</protein>
<feature type="region of interest" description="Disordered" evidence="1">
    <location>
        <begin position="37"/>
        <end position="58"/>
    </location>
</feature>
<dbReference type="EMBL" id="JANTYZ010000026">
    <property type="protein sequence ID" value="MCS3866924.1"/>
    <property type="molecule type" value="Genomic_DNA"/>
</dbReference>
<dbReference type="InterPro" id="IPR018247">
    <property type="entry name" value="EF_Hand_1_Ca_BS"/>
</dbReference>
<evidence type="ECO:0008006" key="4">
    <source>
        <dbReference type="Google" id="ProtNLM"/>
    </source>
</evidence>
<dbReference type="RefSeq" id="WP_183991942.1">
    <property type="nucleotide sequence ID" value="NZ_JACIFG010000025.1"/>
</dbReference>